<dbReference type="PANTHER" id="PTHR12998:SF0">
    <property type="entry name" value="TRNA:M(4)X MODIFICATION ENZYME TRM13 HOMOLOG"/>
    <property type="match status" value="1"/>
</dbReference>
<dbReference type="EMBL" id="GL983673">
    <property type="protein sequence ID" value="EGR32446.1"/>
    <property type="molecule type" value="Genomic_DNA"/>
</dbReference>
<name>G0QQS5_ICHMU</name>
<comment type="similarity">
    <text evidence="1 12">Belongs to the methyltransferase TRM13 family.</text>
</comment>
<keyword evidence="4 12" id="KW-0949">S-adenosyl-L-methionine</keyword>
<dbReference type="GO" id="GO:0030488">
    <property type="term" value="P:tRNA methylation"/>
    <property type="evidence" value="ECO:0007669"/>
    <property type="project" value="InterPro"/>
</dbReference>
<dbReference type="PANTHER" id="PTHR12998">
    <property type="entry name" value="TRNA:M(4)X MODIFICATION ENZYME TRM13 HOMOLOG"/>
    <property type="match status" value="1"/>
</dbReference>
<evidence type="ECO:0000256" key="7">
    <source>
        <dbReference type="ARBA" id="ARBA00022771"/>
    </source>
</evidence>
<gene>
    <name evidence="14" type="ORF">IMG5_083340</name>
</gene>
<keyword evidence="5 12" id="KW-0819">tRNA processing</keyword>
<evidence type="ECO:0000313" key="14">
    <source>
        <dbReference type="EMBL" id="EGR32446.1"/>
    </source>
</evidence>
<evidence type="ECO:0000256" key="9">
    <source>
        <dbReference type="ARBA" id="ARBA00048165"/>
    </source>
</evidence>
<keyword evidence="3 12" id="KW-0808">Transferase</keyword>
<proteinExistence type="inferred from homology"/>
<reference evidence="14 15" key="1">
    <citation type="submission" date="2011-07" db="EMBL/GenBank/DDBJ databases">
        <authorList>
            <person name="Coyne R."/>
            <person name="Brami D."/>
            <person name="Johnson J."/>
            <person name="Hostetler J."/>
            <person name="Hannick L."/>
            <person name="Clark T."/>
            <person name="Cassidy-Hanley D."/>
            <person name="Inman J."/>
        </authorList>
    </citation>
    <scope>NUCLEOTIDE SEQUENCE [LARGE SCALE GENOMIC DNA]</scope>
    <source>
        <strain evidence="14 15">G5</strain>
    </source>
</reference>
<evidence type="ECO:0000259" key="13">
    <source>
        <dbReference type="PROSITE" id="PS51800"/>
    </source>
</evidence>
<evidence type="ECO:0000256" key="6">
    <source>
        <dbReference type="ARBA" id="ARBA00022723"/>
    </source>
</evidence>
<dbReference type="eggNOG" id="KOG2811">
    <property type="taxonomic scope" value="Eukaryota"/>
</dbReference>
<dbReference type="Pfam" id="PF05253">
    <property type="entry name" value="zf-U11-48K"/>
    <property type="match status" value="1"/>
</dbReference>
<evidence type="ECO:0000256" key="4">
    <source>
        <dbReference type="ARBA" id="ARBA00022691"/>
    </source>
</evidence>
<dbReference type="InParanoid" id="G0QQS5"/>
<evidence type="ECO:0000256" key="3">
    <source>
        <dbReference type="ARBA" id="ARBA00022679"/>
    </source>
</evidence>
<evidence type="ECO:0000313" key="15">
    <source>
        <dbReference type="Proteomes" id="UP000008983"/>
    </source>
</evidence>
<evidence type="ECO:0000256" key="12">
    <source>
        <dbReference type="RuleBase" id="RU367103"/>
    </source>
</evidence>
<dbReference type="GO" id="GO:0106050">
    <property type="term" value="F:tRNA 2'-O-methyltransferase activity"/>
    <property type="evidence" value="ECO:0007669"/>
    <property type="project" value="UniProtKB-UniRule"/>
</dbReference>
<protein>
    <recommendedName>
        <fullName evidence="12">tRNA:m(4)X modification enzyme TRM13</fullName>
        <ecNumber evidence="12">2.1.1.225</ecNumber>
    </recommendedName>
</protein>
<keyword evidence="15" id="KW-1185">Reference proteome</keyword>
<comment type="catalytic activity">
    <reaction evidence="11 12">
        <text>adenosine(4) in tRNA(His) + S-adenosyl-L-methionine = 2'-O-methyladenosine(4) in tRNA(His) + S-adenosyl-L-homocysteine + H(+)</text>
        <dbReference type="Rhea" id="RHEA:43196"/>
        <dbReference type="Rhea" id="RHEA-COMP:10401"/>
        <dbReference type="Rhea" id="RHEA-COMP:10402"/>
        <dbReference type="ChEBI" id="CHEBI:15378"/>
        <dbReference type="ChEBI" id="CHEBI:57856"/>
        <dbReference type="ChEBI" id="CHEBI:59789"/>
        <dbReference type="ChEBI" id="CHEBI:74411"/>
        <dbReference type="ChEBI" id="CHEBI:74477"/>
        <dbReference type="EC" id="2.1.1.225"/>
    </reaction>
</comment>
<dbReference type="InterPro" id="IPR007871">
    <property type="entry name" value="Methyltransferase_TRM13"/>
</dbReference>
<organism evidence="14 15">
    <name type="scientific">Ichthyophthirius multifiliis</name>
    <name type="common">White spot disease agent</name>
    <name type="synonym">Ich</name>
    <dbReference type="NCBI Taxonomy" id="5932"/>
    <lineage>
        <taxon>Eukaryota</taxon>
        <taxon>Sar</taxon>
        <taxon>Alveolata</taxon>
        <taxon>Ciliophora</taxon>
        <taxon>Intramacronucleata</taxon>
        <taxon>Oligohymenophorea</taxon>
        <taxon>Hymenostomatida</taxon>
        <taxon>Ophryoglenina</taxon>
        <taxon>Ichthyophthirius</taxon>
    </lineage>
</organism>
<sequence>MEEIQQQKTNQIQKLEHENKYFLDKNCQYYLQKKKKICKFPRTENSQYCHYHIFSVTQVKCPIDPTHYINKDNLEKHVQKCTLKKQQEAQQQNIWFQQGINNKGQQKIEKEKKEEINISLKELYLQKSLILISLIQKIKFNFSKALKIYTQSQKETQFQVENTENYFLEVSSLQNNIQQINDRQKDLHQVLQLNKILKKVNLLDKKSIYIEFGAGKGLLSHTIYQKSKDIQKQEEHSAHVLLEIEPRRNKLDKLHRNNPFFQDLGQIFYILMQIV</sequence>
<dbReference type="Proteomes" id="UP000008983">
    <property type="component" value="Unassembled WGS sequence"/>
</dbReference>
<dbReference type="InterPro" id="IPR039044">
    <property type="entry name" value="Trm13"/>
</dbReference>
<dbReference type="InterPro" id="IPR022776">
    <property type="entry name" value="TRM13/UPF0224_CHHC_Znf_dom"/>
</dbReference>
<feature type="domain" description="CHHC U11-48K-type" evidence="13">
    <location>
        <begin position="58"/>
        <end position="85"/>
    </location>
</feature>
<dbReference type="OrthoDB" id="298847at2759"/>
<accession>G0QQS5</accession>
<comment type="catalytic activity">
    <reaction evidence="9 12">
        <text>cytidine(4) in tRNA(Pro) + S-adenosyl-L-methionine = 2'-O-methylcytidine(4) in tRNA(Pro) + S-adenosyl-L-homocysteine + H(+)</text>
        <dbReference type="Rhea" id="RHEA:32767"/>
        <dbReference type="Rhea" id="RHEA-COMP:10397"/>
        <dbReference type="Rhea" id="RHEA-COMP:10398"/>
        <dbReference type="ChEBI" id="CHEBI:15378"/>
        <dbReference type="ChEBI" id="CHEBI:57856"/>
        <dbReference type="ChEBI" id="CHEBI:59789"/>
        <dbReference type="ChEBI" id="CHEBI:74495"/>
        <dbReference type="ChEBI" id="CHEBI:82748"/>
        <dbReference type="EC" id="2.1.1.225"/>
    </reaction>
</comment>
<dbReference type="AlphaFoldDB" id="G0QQS5"/>
<dbReference type="PROSITE" id="PS51800">
    <property type="entry name" value="ZF_CHHC_U11_48K"/>
    <property type="match status" value="1"/>
</dbReference>
<comment type="catalytic activity">
    <reaction evidence="10 12">
        <text>cytidine(4) in tRNA(Gly)(GCC) + S-adenosyl-L-methionine = 2'-O-methylcytidine(4) in tRNA(Gly)(GCC) + S-adenosyl-L-homocysteine + H(+)</text>
        <dbReference type="Rhea" id="RHEA:43192"/>
        <dbReference type="Rhea" id="RHEA-COMP:10399"/>
        <dbReference type="Rhea" id="RHEA-COMP:10400"/>
        <dbReference type="ChEBI" id="CHEBI:15378"/>
        <dbReference type="ChEBI" id="CHEBI:57856"/>
        <dbReference type="ChEBI" id="CHEBI:59789"/>
        <dbReference type="ChEBI" id="CHEBI:74495"/>
        <dbReference type="ChEBI" id="CHEBI:82748"/>
        <dbReference type="EC" id="2.1.1.225"/>
    </reaction>
</comment>
<keyword evidence="6 12" id="KW-0479">Metal-binding</keyword>
<evidence type="ECO:0000256" key="10">
    <source>
        <dbReference type="ARBA" id="ARBA00048635"/>
    </source>
</evidence>
<keyword evidence="2 12" id="KW-0489">Methyltransferase</keyword>
<keyword evidence="8 12" id="KW-0862">Zinc</keyword>
<comment type="function">
    <text evidence="12">tRNA methylase which 2'-O-methylates cytidine(4) in tRNA(Pro) and tRNA(Gly)(GCC), and adenosine(4) in tRNA(His).</text>
</comment>
<dbReference type="Pfam" id="PF11722">
    <property type="entry name" value="zf-TRM13_CCCH"/>
    <property type="match status" value="1"/>
</dbReference>
<dbReference type="STRING" id="857967.G0QQS5"/>
<evidence type="ECO:0000256" key="8">
    <source>
        <dbReference type="ARBA" id="ARBA00022833"/>
    </source>
</evidence>
<evidence type="ECO:0000256" key="11">
    <source>
        <dbReference type="ARBA" id="ARBA00049393"/>
    </source>
</evidence>
<evidence type="ECO:0000256" key="1">
    <source>
        <dbReference type="ARBA" id="ARBA00005265"/>
    </source>
</evidence>
<dbReference type="EC" id="2.1.1.225" evidence="12"/>
<dbReference type="InterPro" id="IPR021721">
    <property type="entry name" value="Znf_CCCH-type_TRM13"/>
</dbReference>
<dbReference type="RefSeq" id="XP_004036432.1">
    <property type="nucleotide sequence ID" value="XM_004036384.1"/>
</dbReference>
<keyword evidence="7 12" id="KW-0863">Zinc-finger</keyword>
<dbReference type="Pfam" id="PF05206">
    <property type="entry name" value="TRM13"/>
    <property type="match status" value="1"/>
</dbReference>
<dbReference type="OMA" id="CSIEHVD"/>
<dbReference type="GO" id="GO:0008270">
    <property type="term" value="F:zinc ion binding"/>
    <property type="evidence" value="ECO:0007669"/>
    <property type="project" value="UniProtKB-KW"/>
</dbReference>
<evidence type="ECO:0000256" key="2">
    <source>
        <dbReference type="ARBA" id="ARBA00022603"/>
    </source>
</evidence>
<dbReference type="GeneID" id="14908591"/>
<evidence type="ECO:0000256" key="5">
    <source>
        <dbReference type="ARBA" id="ARBA00022694"/>
    </source>
</evidence>